<dbReference type="Pfam" id="PF13419">
    <property type="entry name" value="HAD_2"/>
    <property type="match status" value="1"/>
</dbReference>
<dbReference type="Gene3D" id="1.10.150.240">
    <property type="entry name" value="Putative phosphatase, domain 2"/>
    <property type="match status" value="1"/>
</dbReference>
<dbReference type="InterPro" id="IPR006439">
    <property type="entry name" value="HAD-SF_hydro_IA"/>
</dbReference>
<keyword evidence="2" id="KW-1185">Reference proteome</keyword>
<sequence>MKPFVLFDFDGTLVQSKLLAIRLFNDLAGKYGGRRIAEEEIGRLSDLSIPDRLRALNVPLYKLPALALEGKRAYRKESAHLRLAEGMRETLGALREQGCRLGILSSNTSENIRHYLETNGLDVFEAVHSASNLFGKDKAIRSLARAMGLELSRLLYVGDEFRDVEACRKIDVPVAAVTWGWDSAKLLAEAGPDYLCHSPEELLSIVKGWE</sequence>
<comment type="caution">
    <text evidence="1">The sequence shown here is derived from an EMBL/GenBank/DDBJ whole genome shotgun (WGS) entry which is preliminary data.</text>
</comment>
<name>A0ABS3WFQ7_9BACL</name>
<dbReference type="RefSeq" id="WP_208849873.1">
    <property type="nucleotide sequence ID" value="NZ_JAGGDJ010000028.1"/>
</dbReference>
<evidence type="ECO:0000313" key="2">
    <source>
        <dbReference type="Proteomes" id="UP000670947"/>
    </source>
</evidence>
<accession>A0ABS3WFQ7</accession>
<dbReference type="NCBIfam" id="TIGR01549">
    <property type="entry name" value="HAD-SF-IA-v1"/>
    <property type="match status" value="1"/>
</dbReference>
<dbReference type="SFLD" id="SFLDS00003">
    <property type="entry name" value="Haloacid_Dehalogenase"/>
    <property type="match status" value="1"/>
</dbReference>
<dbReference type="InterPro" id="IPR036412">
    <property type="entry name" value="HAD-like_sf"/>
</dbReference>
<protein>
    <submittedName>
        <fullName evidence="1">HAD-IA family hydrolase</fullName>
    </submittedName>
</protein>
<keyword evidence="1" id="KW-0378">Hydrolase</keyword>
<dbReference type="SFLD" id="SFLDG01129">
    <property type="entry name" value="C1.5:_HAD__Beta-PGM__Phosphata"/>
    <property type="match status" value="1"/>
</dbReference>
<dbReference type="InterPro" id="IPR023198">
    <property type="entry name" value="PGP-like_dom2"/>
</dbReference>
<evidence type="ECO:0000313" key="1">
    <source>
        <dbReference type="EMBL" id="MBO7747153.1"/>
    </source>
</evidence>
<dbReference type="InterPro" id="IPR023214">
    <property type="entry name" value="HAD_sf"/>
</dbReference>
<dbReference type="Gene3D" id="3.40.50.1000">
    <property type="entry name" value="HAD superfamily/HAD-like"/>
    <property type="match status" value="1"/>
</dbReference>
<dbReference type="SUPFAM" id="SSF56784">
    <property type="entry name" value="HAD-like"/>
    <property type="match status" value="1"/>
</dbReference>
<gene>
    <name evidence="1" type="ORF">I8J29_23405</name>
</gene>
<dbReference type="GO" id="GO:0016787">
    <property type="term" value="F:hydrolase activity"/>
    <property type="evidence" value="ECO:0007669"/>
    <property type="project" value="UniProtKB-KW"/>
</dbReference>
<dbReference type="InterPro" id="IPR041492">
    <property type="entry name" value="HAD_2"/>
</dbReference>
<dbReference type="EMBL" id="JAGGDJ010000028">
    <property type="protein sequence ID" value="MBO7747153.1"/>
    <property type="molecule type" value="Genomic_DNA"/>
</dbReference>
<dbReference type="PANTHER" id="PTHR43434">
    <property type="entry name" value="PHOSPHOGLYCOLATE PHOSPHATASE"/>
    <property type="match status" value="1"/>
</dbReference>
<proteinExistence type="predicted"/>
<organism evidence="1 2">
    <name type="scientific">Paenibacillus artemisiicola</name>
    <dbReference type="NCBI Taxonomy" id="1172618"/>
    <lineage>
        <taxon>Bacteria</taxon>
        <taxon>Bacillati</taxon>
        <taxon>Bacillota</taxon>
        <taxon>Bacilli</taxon>
        <taxon>Bacillales</taxon>
        <taxon>Paenibacillaceae</taxon>
        <taxon>Paenibacillus</taxon>
    </lineage>
</organism>
<dbReference type="Proteomes" id="UP000670947">
    <property type="component" value="Unassembled WGS sequence"/>
</dbReference>
<reference evidence="1 2" key="1">
    <citation type="submission" date="2021-03" db="EMBL/GenBank/DDBJ databases">
        <title>Paenibacillus artemisicola MWE-103 whole genome sequence.</title>
        <authorList>
            <person name="Ham Y.J."/>
        </authorList>
    </citation>
    <scope>NUCLEOTIDE SEQUENCE [LARGE SCALE GENOMIC DNA]</scope>
    <source>
        <strain evidence="1 2">MWE-103</strain>
    </source>
</reference>
<dbReference type="PANTHER" id="PTHR43434:SF13">
    <property type="entry name" value="PHOSPHOGLYCOLATE PHOSPHATASE"/>
    <property type="match status" value="1"/>
</dbReference>
<dbReference type="InterPro" id="IPR050155">
    <property type="entry name" value="HAD-like_hydrolase_sf"/>
</dbReference>